<dbReference type="PANTHER" id="PTHR31528:SF1">
    <property type="entry name" value="4-AMINO-5-HYDROXYMETHYL-2-METHYLPYRIMIDINE PHOSPHATE SYNTHASE THI11-RELATED"/>
    <property type="match status" value="1"/>
</dbReference>
<dbReference type="GO" id="GO:0009228">
    <property type="term" value="P:thiamine biosynthetic process"/>
    <property type="evidence" value="ECO:0007669"/>
    <property type="project" value="UniProtKB-KW"/>
</dbReference>
<dbReference type="Proteomes" id="UP000041254">
    <property type="component" value="Unassembled WGS sequence"/>
</dbReference>
<dbReference type="InterPro" id="IPR027939">
    <property type="entry name" value="NMT1/THI5"/>
</dbReference>
<dbReference type="PhylomeDB" id="A0A0G4GWZ5"/>
<accession>A0A0G4GWZ5</accession>
<comment type="catalytic activity">
    <reaction evidence="11">
        <text>N(6)-(pyridoxal phosphate)-L-lysyl-[4-amino-5-hydroxymethyl-2-methylpyrimidine phosphate synthase] + L-histidyl-[4-amino-5-hydroxymethyl-2-methylpyrimidine phosphate synthase] + 2 Fe(3+) + 4 H2O = L-lysyl-[4-amino-5-hydroxymethyl-2-methylpyrimidine phosphate synthase] + (2S)-2-amino-5-hydroxy-4-oxopentanoyl-[4-amino-5-hydroxymethyl-2-methylpyrimidine phosphate synthase] + 4-amino-2-methyl-5-(phosphooxymethyl)pyrimidine + 3-oxopropanoate + 2 Fe(2+) + 2 H(+)</text>
        <dbReference type="Rhea" id="RHEA:65756"/>
        <dbReference type="Rhea" id="RHEA-COMP:16892"/>
        <dbReference type="Rhea" id="RHEA-COMP:16893"/>
        <dbReference type="Rhea" id="RHEA-COMP:16894"/>
        <dbReference type="Rhea" id="RHEA-COMP:16895"/>
        <dbReference type="ChEBI" id="CHEBI:15377"/>
        <dbReference type="ChEBI" id="CHEBI:15378"/>
        <dbReference type="ChEBI" id="CHEBI:29033"/>
        <dbReference type="ChEBI" id="CHEBI:29034"/>
        <dbReference type="ChEBI" id="CHEBI:29969"/>
        <dbReference type="ChEBI" id="CHEBI:29979"/>
        <dbReference type="ChEBI" id="CHEBI:33190"/>
        <dbReference type="ChEBI" id="CHEBI:58354"/>
        <dbReference type="ChEBI" id="CHEBI:143915"/>
        <dbReference type="ChEBI" id="CHEBI:157692"/>
    </reaction>
    <physiologicalReaction direction="left-to-right" evidence="11">
        <dbReference type="Rhea" id="RHEA:65757"/>
    </physiologicalReaction>
</comment>
<dbReference type="VEuPathDB" id="CryptoDB:Vbra_838"/>
<dbReference type="EMBL" id="CDMY01000859">
    <property type="protein sequence ID" value="CEM35571.1"/>
    <property type="molecule type" value="Genomic_DNA"/>
</dbReference>
<evidence type="ECO:0000259" key="13">
    <source>
        <dbReference type="Pfam" id="PF09084"/>
    </source>
</evidence>
<name>A0A0G4GWZ5_VITBC</name>
<feature type="domain" description="SsuA/THI5-like" evidence="13">
    <location>
        <begin position="13"/>
        <end position="258"/>
    </location>
</feature>
<dbReference type="OrthoDB" id="434407at2759"/>
<dbReference type="GO" id="GO:0009229">
    <property type="term" value="P:thiamine diphosphate biosynthetic process"/>
    <property type="evidence" value="ECO:0007669"/>
    <property type="project" value="UniProtKB-UniPathway"/>
</dbReference>
<keyword evidence="6" id="KW-0479">Metal-binding</keyword>
<evidence type="ECO:0000256" key="1">
    <source>
        <dbReference type="ARBA" id="ARBA00003469"/>
    </source>
</evidence>
<keyword evidence="5" id="KW-0808">Transferase</keyword>
<organism evidence="14 15">
    <name type="scientific">Vitrella brassicaformis (strain CCMP3155)</name>
    <dbReference type="NCBI Taxonomy" id="1169540"/>
    <lineage>
        <taxon>Eukaryota</taxon>
        <taxon>Sar</taxon>
        <taxon>Alveolata</taxon>
        <taxon>Colpodellida</taxon>
        <taxon>Vitrellaceae</taxon>
        <taxon>Vitrella</taxon>
    </lineage>
</organism>
<dbReference type="GO" id="GO:0046872">
    <property type="term" value="F:metal ion binding"/>
    <property type="evidence" value="ECO:0007669"/>
    <property type="project" value="UniProtKB-KW"/>
</dbReference>
<dbReference type="OMA" id="IDATWIF"/>
<comment type="pathway">
    <text evidence="2">Cofactor biosynthesis; thiamine diphosphate biosynthesis.</text>
</comment>
<gene>
    <name evidence="14" type="ORF">Vbra_838</name>
</gene>
<dbReference type="PANTHER" id="PTHR31528">
    <property type="entry name" value="4-AMINO-5-HYDROXYMETHYL-2-METHYLPYRIMIDINE PHOSPHATE SYNTHASE THI11-RELATED"/>
    <property type="match status" value="1"/>
</dbReference>
<evidence type="ECO:0000256" key="10">
    <source>
        <dbReference type="ARBA" id="ARBA00033171"/>
    </source>
</evidence>
<dbReference type="Pfam" id="PF09084">
    <property type="entry name" value="NMT1"/>
    <property type="match status" value="1"/>
</dbReference>
<dbReference type="Gene3D" id="3.40.190.10">
    <property type="entry name" value="Periplasmic binding protein-like II"/>
    <property type="match status" value="2"/>
</dbReference>
<evidence type="ECO:0000256" key="6">
    <source>
        <dbReference type="ARBA" id="ARBA00022723"/>
    </source>
</evidence>
<keyword evidence="8" id="KW-0784">Thiamine biosynthesis</keyword>
<dbReference type="InterPro" id="IPR015168">
    <property type="entry name" value="SsuA/THI5"/>
</dbReference>
<evidence type="ECO:0000256" key="5">
    <source>
        <dbReference type="ARBA" id="ARBA00022679"/>
    </source>
</evidence>
<keyword evidence="15" id="KW-1185">Reference proteome</keyword>
<evidence type="ECO:0000256" key="12">
    <source>
        <dbReference type="SAM" id="MobiDB-lite"/>
    </source>
</evidence>
<evidence type="ECO:0000256" key="9">
    <source>
        <dbReference type="ARBA" id="ARBA00023004"/>
    </source>
</evidence>
<sequence length="345" mass="37625">MQQLRIALDWTPNTNHTGIYVAIAKSWYKEEGLDVVCISPDEPSTQGSEAPSEPSQAKLTPARKVAAGEADFAVTPSESAISFHTTEPSKPRLVAVAALLQKSTSAIVTMKASGISRPRDLDGKAYASYEGRFEMGIVKQMVRNDGGRGDVEEKLLNFHGYQDQETMKASSVVESMLRASKADATWIFTHWEGVLAERLGSELTYFKLEDYAVPYGYSPVLLCRGDKLKDAAFAASVKSFLKATARGYAFAETNRQEAAKLLCETARHASLADTAFVAASQDAITGSYLTADGGWGRMEEERWQELLQFLAEHEIVTDRAGEAIPAAQLPPAADLFTNEMLPCLV</sequence>
<dbReference type="GO" id="GO:0016740">
    <property type="term" value="F:transferase activity"/>
    <property type="evidence" value="ECO:0007669"/>
    <property type="project" value="UniProtKB-KW"/>
</dbReference>
<proteinExistence type="inferred from homology"/>
<feature type="region of interest" description="Disordered" evidence="12">
    <location>
        <begin position="38"/>
        <end position="58"/>
    </location>
</feature>
<evidence type="ECO:0000256" key="8">
    <source>
        <dbReference type="ARBA" id="ARBA00022977"/>
    </source>
</evidence>
<dbReference type="SUPFAM" id="SSF53850">
    <property type="entry name" value="Periplasmic binding protein-like II"/>
    <property type="match status" value="1"/>
</dbReference>
<feature type="compositionally biased region" description="Polar residues" evidence="12">
    <location>
        <begin position="42"/>
        <end position="58"/>
    </location>
</feature>
<reference evidence="14 15" key="1">
    <citation type="submission" date="2014-11" db="EMBL/GenBank/DDBJ databases">
        <authorList>
            <person name="Zhu J."/>
            <person name="Qi W."/>
            <person name="Song R."/>
        </authorList>
    </citation>
    <scope>NUCLEOTIDE SEQUENCE [LARGE SCALE GENOMIC DNA]</scope>
</reference>
<comment type="function">
    <text evidence="1">Responsible for the formation of the pyrimidine heterocycle in the thiamine biosynthesis pathway. Catalyzes the formation of hydroxymethylpyrimidine phosphate (HMP-P) from histidine and pyridoxal phosphate (PLP). The protein uses PLP and the active site histidine to form HMP-P, generating an inactive enzyme. The enzyme can only undergo a single turnover, which suggests it is a suicide enzyme.</text>
</comment>
<evidence type="ECO:0000256" key="7">
    <source>
        <dbReference type="ARBA" id="ARBA00022898"/>
    </source>
</evidence>
<keyword evidence="7" id="KW-0663">Pyridoxal phosphate</keyword>
<evidence type="ECO:0000256" key="4">
    <source>
        <dbReference type="ARBA" id="ARBA00011738"/>
    </source>
</evidence>
<evidence type="ECO:0000313" key="14">
    <source>
        <dbReference type="EMBL" id="CEM35571.1"/>
    </source>
</evidence>
<dbReference type="AlphaFoldDB" id="A0A0G4GWZ5"/>
<evidence type="ECO:0000313" key="15">
    <source>
        <dbReference type="Proteomes" id="UP000041254"/>
    </source>
</evidence>
<dbReference type="UniPathway" id="UPA00060"/>
<evidence type="ECO:0000256" key="3">
    <source>
        <dbReference type="ARBA" id="ARBA00009406"/>
    </source>
</evidence>
<comment type="subunit">
    <text evidence="4">Homodimer.</text>
</comment>
<evidence type="ECO:0000256" key="11">
    <source>
        <dbReference type="ARBA" id="ARBA00048179"/>
    </source>
</evidence>
<protein>
    <recommendedName>
        <fullName evidence="10">Thiamine pyrimidine synthase</fullName>
    </recommendedName>
</protein>
<comment type="similarity">
    <text evidence="3">Belongs to the NMT1/THI5 family.</text>
</comment>
<keyword evidence="9" id="KW-0408">Iron</keyword>
<evidence type="ECO:0000256" key="2">
    <source>
        <dbReference type="ARBA" id="ARBA00004948"/>
    </source>
</evidence>
<dbReference type="InParanoid" id="A0A0G4GWZ5"/>